<dbReference type="PROSITE" id="PS50950">
    <property type="entry name" value="ZF_THAP"/>
    <property type="match status" value="1"/>
</dbReference>
<keyword evidence="1" id="KW-0479">Metal-binding</keyword>
<dbReference type="EMBL" id="GEGO01004611">
    <property type="protein sequence ID" value="JAR90793.1"/>
    <property type="molecule type" value="Transcribed_RNA"/>
</dbReference>
<dbReference type="InterPro" id="IPR006612">
    <property type="entry name" value="THAP_Znf"/>
</dbReference>
<keyword evidence="4 5" id="KW-0238">DNA-binding</keyword>
<protein>
    <recommendedName>
        <fullName evidence="6">THAP-type domain-containing protein</fullName>
    </recommendedName>
</protein>
<evidence type="ECO:0000313" key="7">
    <source>
        <dbReference type="EMBL" id="JAR90793.1"/>
    </source>
</evidence>
<dbReference type="GO" id="GO:0003677">
    <property type="term" value="F:DNA binding"/>
    <property type="evidence" value="ECO:0007669"/>
    <property type="project" value="UniProtKB-UniRule"/>
</dbReference>
<evidence type="ECO:0000256" key="4">
    <source>
        <dbReference type="ARBA" id="ARBA00023125"/>
    </source>
</evidence>
<evidence type="ECO:0000256" key="2">
    <source>
        <dbReference type="ARBA" id="ARBA00022771"/>
    </source>
</evidence>
<keyword evidence="3" id="KW-0862">Zinc</keyword>
<dbReference type="AlphaFoldDB" id="A0A147BJ24"/>
<proteinExistence type="predicted"/>
<dbReference type="Pfam" id="PF05485">
    <property type="entry name" value="THAP"/>
    <property type="match status" value="1"/>
</dbReference>
<dbReference type="SUPFAM" id="SSF57716">
    <property type="entry name" value="Glucocorticoid receptor-like (DNA-binding domain)"/>
    <property type="match status" value="1"/>
</dbReference>
<feature type="non-terminal residue" evidence="7">
    <location>
        <position position="132"/>
    </location>
</feature>
<feature type="non-terminal residue" evidence="7">
    <location>
        <position position="1"/>
    </location>
</feature>
<evidence type="ECO:0000259" key="6">
    <source>
        <dbReference type="PROSITE" id="PS50950"/>
    </source>
</evidence>
<sequence length="132" mass="15338">PSNKEYVRTKKRKTYRYCCVILLCHTTEGTPTLKLYRFPAQPWEKERRHRWVATVRRVNLDGSPWMPSDNSRICSRHFVNNERSNIASHPAYCPTLFPTVYKTNSVIPQDKASPARLSCFSVCNGLCNVFKV</sequence>
<name>A0A147BJ24_IXORI</name>
<evidence type="ECO:0000256" key="5">
    <source>
        <dbReference type="PROSITE-ProRule" id="PRU00309"/>
    </source>
</evidence>
<keyword evidence="2 5" id="KW-0863">Zinc-finger</keyword>
<accession>A0A147BJ24</accession>
<dbReference type="SMART" id="SM00980">
    <property type="entry name" value="THAP"/>
    <property type="match status" value="1"/>
</dbReference>
<dbReference type="GO" id="GO:0008270">
    <property type="term" value="F:zinc ion binding"/>
    <property type="evidence" value="ECO:0007669"/>
    <property type="project" value="UniProtKB-KW"/>
</dbReference>
<evidence type="ECO:0000256" key="1">
    <source>
        <dbReference type="ARBA" id="ARBA00022723"/>
    </source>
</evidence>
<organism evidence="7">
    <name type="scientific">Ixodes ricinus</name>
    <name type="common">Common tick</name>
    <name type="synonym">Acarus ricinus</name>
    <dbReference type="NCBI Taxonomy" id="34613"/>
    <lineage>
        <taxon>Eukaryota</taxon>
        <taxon>Metazoa</taxon>
        <taxon>Ecdysozoa</taxon>
        <taxon>Arthropoda</taxon>
        <taxon>Chelicerata</taxon>
        <taxon>Arachnida</taxon>
        <taxon>Acari</taxon>
        <taxon>Parasitiformes</taxon>
        <taxon>Ixodida</taxon>
        <taxon>Ixodoidea</taxon>
        <taxon>Ixodidae</taxon>
        <taxon>Ixodinae</taxon>
        <taxon>Ixodes</taxon>
    </lineage>
</organism>
<evidence type="ECO:0000256" key="3">
    <source>
        <dbReference type="ARBA" id="ARBA00022833"/>
    </source>
</evidence>
<feature type="domain" description="THAP-type" evidence="6">
    <location>
        <begin position="15"/>
        <end position="101"/>
    </location>
</feature>
<reference evidence="7" key="1">
    <citation type="journal article" date="2018" name="PLoS Negl. Trop. Dis.">
        <title>Sialome diversity of ticks revealed by RNAseq of single tick salivary glands.</title>
        <authorList>
            <person name="Perner J."/>
            <person name="Kropackova S."/>
            <person name="Kopacek P."/>
            <person name="Ribeiro J.M."/>
        </authorList>
    </citation>
    <scope>NUCLEOTIDE SEQUENCE</scope>
    <source>
        <strain evidence="7">Siblings of single egg batch collected in Ceske Budejovice</strain>
        <tissue evidence="7">Salivary glands</tissue>
    </source>
</reference>